<name>A0AAV7U2E0_PLEWA</name>
<proteinExistence type="predicted"/>
<keyword evidence="3" id="KW-1185">Reference proteome</keyword>
<dbReference type="Proteomes" id="UP001066276">
    <property type="component" value="Chromosome 3_1"/>
</dbReference>
<organism evidence="2 3">
    <name type="scientific">Pleurodeles waltl</name>
    <name type="common">Iberian ribbed newt</name>
    <dbReference type="NCBI Taxonomy" id="8319"/>
    <lineage>
        <taxon>Eukaryota</taxon>
        <taxon>Metazoa</taxon>
        <taxon>Chordata</taxon>
        <taxon>Craniata</taxon>
        <taxon>Vertebrata</taxon>
        <taxon>Euteleostomi</taxon>
        <taxon>Amphibia</taxon>
        <taxon>Batrachia</taxon>
        <taxon>Caudata</taxon>
        <taxon>Salamandroidea</taxon>
        <taxon>Salamandridae</taxon>
        <taxon>Pleurodelinae</taxon>
        <taxon>Pleurodeles</taxon>
    </lineage>
</organism>
<gene>
    <name evidence="2" type="ORF">NDU88_000060</name>
</gene>
<feature type="compositionally biased region" description="Basic and acidic residues" evidence="1">
    <location>
        <begin position="59"/>
        <end position="69"/>
    </location>
</feature>
<evidence type="ECO:0000313" key="3">
    <source>
        <dbReference type="Proteomes" id="UP001066276"/>
    </source>
</evidence>
<sequence>MATAVLKDPEYDPGLTTVLDVFPPPSGSRKELSQSYDSDSDSELSEPKQLGKRKHKSHHAPEEEVTQRKFLLDPQNIIHPRSTEWVPGVEVDHYVQDRLRRSFNKDVRKLHAGEDHQVLTCLGRSMGLFGDPPVSCVRVGFLGLDSL</sequence>
<dbReference type="EMBL" id="JANPWB010000005">
    <property type="protein sequence ID" value="KAJ1183235.1"/>
    <property type="molecule type" value="Genomic_DNA"/>
</dbReference>
<evidence type="ECO:0000313" key="2">
    <source>
        <dbReference type="EMBL" id="KAJ1183235.1"/>
    </source>
</evidence>
<protein>
    <submittedName>
        <fullName evidence="2">Uncharacterized protein</fullName>
    </submittedName>
</protein>
<evidence type="ECO:0000256" key="1">
    <source>
        <dbReference type="SAM" id="MobiDB-lite"/>
    </source>
</evidence>
<accession>A0AAV7U2E0</accession>
<dbReference type="AlphaFoldDB" id="A0AAV7U2E0"/>
<feature type="region of interest" description="Disordered" evidence="1">
    <location>
        <begin position="1"/>
        <end position="69"/>
    </location>
</feature>
<reference evidence="2" key="1">
    <citation type="journal article" date="2022" name="bioRxiv">
        <title>Sequencing and chromosome-scale assembly of the giantPleurodeles waltlgenome.</title>
        <authorList>
            <person name="Brown T."/>
            <person name="Elewa A."/>
            <person name="Iarovenko S."/>
            <person name="Subramanian E."/>
            <person name="Araus A.J."/>
            <person name="Petzold A."/>
            <person name="Susuki M."/>
            <person name="Suzuki K.-i.T."/>
            <person name="Hayashi T."/>
            <person name="Toyoda A."/>
            <person name="Oliveira C."/>
            <person name="Osipova E."/>
            <person name="Leigh N.D."/>
            <person name="Simon A."/>
            <person name="Yun M.H."/>
        </authorList>
    </citation>
    <scope>NUCLEOTIDE SEQUENCE</scope>
    <source>
        <strain evidence="2">20211129_DDA</strain>
        <tissue evidence="2">Liver</tissue>
    </source>
</reference>
<comment type="caution">
    <text evidence="2">The sequence shown here is derived from an EMBL/GenBank/DDBJ whole genome shotgun (WGS) entry which is preliminary data.</text>
</comment>